<dbReference type="SUPFAM" id="SSF46689">
    <property type="entry name" value="Homeodomain-like"/>
    <property type="match status" value="1"/>
</dbReference>
<keyword evidence="2 4" id="KW-0238">DNA-binding</keyword>
<dbReference type="PRINTS" id="PR00455">
    <property type="entry name" value="HTHTETR"/>
</dbReference>
<dbReference type="RefSeq" id="WP_048419716.1">
    <property type="nucleotide sequence ID" value="NZ_JYNX01000057.1"/>
</dbReference>
<organism evidence="6 7">
    <name type="scientific">Mycolicibacterium chubuense</name>
    <name type="common">Mycobacterium chubuense</name>
    <dbReference type="NCBI Taxonomy" id="1800"/>
    <lineage>
        <taxon>Bacteria</taxon>
        <taxon>Bacillati</taxon>
        <taxon>Actinomycetota</taxon>
        <taxon>Actinomycetes</taxon>
        <taxon>Mycobacteriales</taxon>
        <taxon>Mycobacteriaceae</taxon>
        <taxon>Mycolicibacterium</taxon>
    </lineage>
</organism>
<dbReference type="AlphaFoldDB" id="A0A0J6VXQ6"/>
<feature type="DNA-binding region" description="H-T-H motif" evidence="4">
    <location>
        <begin position="41"/>
        <end position="60"/>
    </location>
</feature>
<name>A0A0J6VXQ6_MYCCU</name>
<sequence>MDDVGAEPILGLRERKKRRTRATLMDAAVDLCARQGYDSTTVEQIAAIADVSPRTFSRYFTTKDAIVLALVDEILETVARELARQPRDMCHLDAVRRAYLAMAENSKRAAPGGLSSDRLLLIMRILISSGTLQHAAVEYRAHRVDAVLAERMGTTVDDRRVKLVSAVSSALLMTAMLELAGNSATAAEFDVDDAVAAFDAIYADFMVETAGLGQPV</sequence>
<dbReference type="InterPro" id="IPR023772">
    <property type="entry name" value="DNA-bd_HTH_TetR-type_CS"/>
</dbReference>
<dbReference type="PANTHER" id="PTHR30055:SF234">
    <property type="entry name" value="HTH-TYPE TRANSCRIPTIONAL REGULATOR BETI"/>
    <property type="match status" value="1"/>
</dbReference>
<dbReference type="Pfam" id="PF00440">
    <property type="entry name" value="TetR_N"/>
    <property type="match status" value="1"/>
</dbReference>
<keyword evidence="1" id="KW-0805">Transcription regulation</keyword>
<dbReference type="InterPro" id="IPR001647">
    <property type="entry name" value="HTH_TetR"/>
</dbReference>
<evidence type="ECO:0000313" key="6">
    <source>
        <dbReference type="EMBL" id="KMO74197.1"/>
    </source>
</evidence>
<dbReference type="Proteomes" id="UP000036176">
    <property type="component" value="Unassembled WGS sequence"/>
</dbReference>
<keyword evidence="3" id="KW-0804">Transcription</keyword>
<proteinExistence type="predicted"/>
<keyword evidence="7" id="KW-1185">Reference proteome</keyword>
<evidence type="ECO:0000256" key="1">
    <source>
        <dbReference type="ARBA" id="ARBA00023015"/>
    </source>
</evidence>
<reference evidence="6 7" key="1">
    <citation type="journal article" date="2015" name="Genome Biol. Evol.">
        <title>Characterization of Three Mycobacterium spp. with Potential Use in Bioremediation by Genome Sequencing and Comparative Genomics.</title>
        <authorList>
            <person name="Das S."/>
            <person name="Pettersson B.M."/>
            <person name="Behra P.R."/>
            <person name="Ramesh M."/>
            <person name="Dasgupta S."/>
            <person name="Bhattacharya A."/>
            <person name="Kirsebom L.A."/>
        </authorList>
    </citation>
    <scope>NUCLEOTIDE SEQUENCE [LARGE SCALE GENOMIC DNA]</scope>
    <source>
        <strain evidence="6 7">DSM 44219</strain>
    </source>
</reference>
<dbReference type="GO" id="GO:0000976">
    <property type="term" value="F:transcription cis-regulatory region binding"/>
    <property type="evidence" value="ECO:0007669"/>
    <property type="project" value="TreeGrafter"/>
</dbReference>
<gene>
    <name evidence="6" type="primary">fabR_4</name>
    <name evidence="6" type="ORF">MCHUDSM44219_03789</name>
</gene>
<dbReference type="InterPro" id="IPR009057">
    <property type="entry name" value="Homeodomain-like_sf"/>
</dbReference>
<evidence type="ECO:0000256" key="4">
    <source>
        <dbReference type="PROSITE-ProRule" id="PRU00335"/>
    </source>
</evidence>
<dbReference type="PROSITE" id="PS50977">
    <property type="entry name" value="HTH_TETR_2"/>
    <property type="match status" value="1"/>
</dbReference>
<dbReference type="PROSITE" id="PS01081">
    <property type="entry name" value="HTH_TETR_1"/>
    <property type="match status" value="1"/>
</dbReference>
<accession>A0A0J6VXQ6</accession>
<evidence type="ECO:0000256" key="2">
    <source>
        <dbReference type="ARBA" id="ARBA00023125"/>
    </source>
</evidence>
<evidence type="ECO:0000256" key="3">
    <source>
        <dbReference type="ARBA" id="ARBA00023163"/>
    </source>
</evidence>
<evidence type="ECO:0000313" key="7">
    <source>
        <dbReference type="Proteomes" id="UP000036176"/>
    </source>
</evidence>
<evidence type="ECO:0000259" key="5">
    <source>
        <dbReference type="PROSITE" id="PS50977"/>
    </source>
</evidence>
<comment type="caution">
    <text evidence="6">The sequence shown here is derived from an EMBL/GenBank/DDBJ whole genome shotgun (WGS) entry which is preliminary data.</text>
</comment>
<dbReference type="InterPro" id="IPR050109">
    <property type="entry name" value="HTH-type_TetR-like_transc_reg"/>
</dbReference>
<dbReference type="EMBL" id="JYNX01000057">
    <property type="protein sequence ID" value="KMO74197.1"/>
    <property type="molecule type" value="Genomic_DNA"/>
</dbReference>
<dbReference type="PANTHER" id="PTHR30055">
    <property type="entry name" value="HTH-TYPE TRANSCRIPTIONAL REGULATOR RUTR"/>
    <property type="match status" value="1"/>
</dbReference>
<dbReference type="GO" id="GO:0003700">
    <property type="term" value="F:DNA-binding transcription factor activity"/>
    <property type="evidence" value="ECO:0007669"/>
    <property type="project" value="TreeGrafter"/>
</dbReference>
<protein>
    <submittedName>
        <fullName evidence="6">HTH-type transcriptional repressor FabR</fullName>
    </submittedName>
</protein>
<dbReference type="PATRIC" id="fig|1800.3.peg.3818"/>
<feature type="domain" description="HTH tetR-type" evidence="5">
    <location>
        <begin position="18"/>
        <end position="78"/>
    </location>
</feature>
<dbReference type="Gene3D" id="1.10.357.10">
    <property type="entry name" value="Tetracycline Repressor, domain 2"/>
    <property type="match status" value="1"/>
</dbReference>